<dbReference type="Proteomes" id="UP000199611">
    <property type="component" value="Unassembled WGS sequence"/>
</dbReference>
<evidence type="ECO:0000256" key="5">
    <source>
        <dbReference type="SAM" id="Phobius"/>
    </source>
</evidence>
<dbReference type="EMBL" id="FOUU01000016">
    <property type="protein sequence ID" value="SFN11064.1"/>
    <property type="molecule type" value="Genomic_DNA"/>
</dbReference>
<name>A0A1I4WBB3_9BACT</name>
<sequence length="484" mass="53869">MLAGLNRLIITILTSFVGIFVTAIGIYVSRLPIKFSIALALAMIFLCIIIIFSSYAQRILLASIAFSIPINADINFLVIKHVGSASSISISVAWILTLMLLLLIFINNIANRKFFLFPVELIVIISYFLWGISGLLVARYPGLLFLELIRLLMLAIVVFTIAQIKDSELLRTAVTFLLAALLIQSLIAALQYLNVPGTSFMDQTKGLSSLFPDQRVNRAMGTLSHPNFLAYFLELLTPMALVLFLAHEAGYYRIFSLICWISGTFALILTKSRGAWAAYPVGISVVLFLWFVGYTGRRILERKIVGRVFAIAFIGFLTLVTVAPVIKGRLFGEDYRAAAVRMPLNKAALSVFEEFPITGVGMNNFSEVFKIYDRTGFSRIFRGYKHVVHNMYLLIAVEAGLPGLLLLVIFLMLPFFYSWKKRYEGCQIERALSAALIGICGGLAAHMIHCLVDPGFMLSRHTSFLVFFLIALSGAIYRSAPEGY</sequence>
<accession>A0A1I4WBB3</accession>
<dbReference type="GO" id="GO:0016020">
    <property type="term" value="C:membrane"/>
    <property type="evidence" value="ECO:0007669"/>
    <property type="project" value="UniProtKB-SubCell"/>
</dbReference>
<feature type="transmembrane region" description="Helical" evidence="5">
    <location>
        <begin position="228"/>
        <end position="246"/>
    </location>
</feature>
<keyword evidence="7" id="KW-0436">Ligase</keyword>
<keyword evidence="8" id="KW-1185">Reference proteome</keyword>
<feature type="transmembrane region" description="Helical" evidence="5">
    <location>
        <begin position="308"/>
        <end position="326"/>
    </location>
</feature>
<dbReference type="PANTHER" id="PTHR37422">
    <property type="entry name" value="TEICHURONIC ACID BIOSYNTHESIS PROTEIN TUAE"/>
    <property type="match status" value="1"/>
</dbReference>
<protein>
    <submittedName>
        <fullName evidence="7">O-antigen ligase</fullName>
    </submittedName>
</protein>
<proteinExistence type="predicted"/>
<feature type="transmembrane region" description="Helical" evidence="5">
    <location>
        <begin position="33"/>
        <end position="52"/>
    </location>
</feature>
<evidence type="ECO:0000256" key="3">
    <source>
        <dbReference type="ARBA" id="ARBA00022989"/>
    </source>
</evidence>
<keyword evidence="4 5" id="KW-0472">Membrane</keyword>
<dbReference type="InterPro" id="IPR007016">
    <property type="entry name" value="O-antigen_ligase-rel_domated"/>
</dbReference>
<gene>
    <name evidence="7" type="ORF">SAMN05660836_02691</name>
</gene>
<dbReference type="PANTHER" id="PTHR37422:SF13">
    <property type="entry name" value="LIPOPOLYSACCHARIDE BIOSYNTHESIS PROTEIN PA4999-RELATED"/>
    <property type="match status" value="1"/>
</dbReference>
<feature type="domain" description="O-antigen ligase-related" evidence="6">
    <location>
        <begin position="260"/>
        <end position="408"/>
    </location>
</feature>
<feature type="transmembrane region" description="Helical" evidence="5">
    <location>
        <begin position="431"/>
        <end position="449"/>
    </location>
</feature>
<feature type="transmembrane region" description="Helical" evidence="5">
    <location>
        <begin position="391"/>
        <end position="419"/>
    </location>
</feature>
<dbReference type="Pfam" id="PF04932">
    <property type="entry name" value="Wzy_C"/>
    <property type="match status" value="1"/>
</dbReference>
<organism evidence="7 8">
    <name type="scientific">Thermodesulforhabdus norvegica</name>
    <dbReference type="NCBI Taxonomy" id="39841"/>
    <lineage>
        <taxon>Bacteria</taxon>
        <taxon>Pseudomonadati</taxon>
        <taxon>Thermodesulfobacteriota</taxon>
        <taxon>Syntrophobacteria</taxon>
        <taxon>Syntrophobacterales</taxon>
        <taxon>Thermodesulforhabdaceae</taxon>
        <taxon>Thermodesulforhabdus</taxon>
    </lineage>
</organism>
<feature type="transmembrane region" description="Helical" evidence="5">
    <location>
        <begin position="114"/>
        <end position="137"/>
    </location>
</feature>
<dbReference type="InterPro" id="IPR051533">
    <property type="entry name" value="WaaL-like"/>
</dbReference>
<feature type="transmembrane region" description="Helical" evidence="5">
    <location>
        <begin position="461"/>
        <end position="480"/>
    </location>
</feature>
<evidence type="ECO:0000313" key="7">
    <source>
        <dbReference type="EMBL" id="SFN11064.1"/>
    </source>
</evidence>
<dbReference type="AlphaFoldDB" id="A0A1I4WBB3"/>
<feature type="transmembrane region" description="Helical" evidence="5">
    <location>
        <begin position="174"/>
        <end position="193"/>
    </location>
</feature>
<feature type="transmembrane region" description="Helical" evidence="5">
    <location>
        <begin position="7"/>
        <end position="27"/>
    </location>
</feature>
<evidence type="ECO:0000256" key="2">
    <source>
        <dbReference type="ARBA" id="ARBA00022692"/>
    </source>
</evidence>
<feature type="transmembrane region" description="Helical" evidence="5">
    <location>
        <begin position="143"/>
        <end position="162"/>
    </location>
</feature>
<feature type="transmembrane region" description="Helical" evidence="5">
    <location>
        <begin position="251"/>
        <end position="270"/>
    </location>
</feature>
<dbReference type="STRING" id="39841.SAMN05660836_02691"/>
<keyword evidence="2 5" id="KW-0812">Transmembrane</keyword>
<feature type="transmembrane region" description="Helical" evidence="5">
    <location>
        <begin position="85"/>
        <end position="107"/>
    </location>
</feature>
<reference evidence="7 8" key="1">
    <citation type="submission" date="2016-10" db="EMBL/GenBank/DDBJ databases">
        <authorList>
            <person name="de Groot N.N."/>
        </authorList>
    </citation>
    <scope>NUCLEOTIDE SEQUENCE [LARGE SCALE GENOMIC DNA]</scope>
    <source>
        <strain evidence="7 8">DSM 9990</strain>
    </source>
</reference>
<evidence type="ECO:0000256" key="4">
    <source>
        <dbReference type="ARBA" id="ARBA00023136"/>
    </source>
</evidence>
<dbReference type="OrthoDB" id="5469233at2"/>
<evidence type="ECO:0000256" key="1">
    <source>
        <dbReference type="ARBA" id="ARBA00004141"/>
    </source>
</evidence>
<evidence type="ECO:0000313" key="8">
    <source>
        <dbReference type="Proteomes" id="UP000199611"/>
    </source>
</evidence>
<keyword evidence="3 5" id="KW-1133">Transmembrane helix</keyword>
<feature type="transmembrane region" description="Helical" evidence="5">
    <location>
        <begin position="276"/>
        <end position="296"/>
    </location>
</feature>
<comment type="subcellular location">
    <subcellularLocation>
        <location evidence="1">Membrane</location>
        <topology evidence="1">Multi-pass membrane protein</topology>
    </subcellularLocation>
</comment>
<dbReference type="RefSeq" id="WP_093396527.1">
    <property type="nucleotide sequence ID" value="NZ_FOUU01000016.1"/>
</dbReference>
<dbReference type="GO" id="GO:0016874">
    <property type="term" value="F:ligase activity"/>
    <property type="evidence" value="ECO:0007669"/>
    <property type="project" value="UniProtKB-KW"/>
</dbReference>
<evidence type="ECO:0000259" key="6">
    <source>
        <dbReference type="Pfam" id="PF04932"/>
    </source>
</evidence>